<comment type="caution">
    <text evidence="14">The sequence shown here is derived from an EMBL/GenBank/DDBJ whole genome shotgun (WGS) entry which is preliminary data.</text>
</comment>
<comment type="similarity">
    <text evidence="3">Belongs to the glycosyltransferase 22 family. PIGB subfamily.</text>
</comment>
<dbReference type="AlphaFoldDB" id="A0A9P4HIU3"/>
<dbReference type="OrthoDB" id="416834at2759"/>
<comment type="function">
    <text evidence="11">Mannosyltransferase involved in glycosylphosphatidylinositol-anchor biosynthesis. Transfers the third mannose to Man2-GlcN-acyl-PI during GPI precursor assembly.</text>
</comment>
<proteinExistence type="inferred from homology"/>
<evidence type="ECO:0000256" key="5">
    <source>
        <dbReference type="ARBA" id="ARBA00022676"/>
    </source>
</evidence>
<evidence type="ECO:0000256" key="8">
    <source>
        <dbReference type="ARBA" id="ARBA00022824"/>
    </source>
</evidence>
<evidence type="ECO:0000256" key="7">
    <source>
        <dbReference type="ARBA" id="ARBA00022692"/>
    </source>
</evidence>
<protein>
    <recommendedName>
        <fullName evidence="12">Mannosyltransferase</fullName>
        <ecNumber evidence="12">2.4.1.-</ecNumber>
    </recommendedName>
</protein>
<evidence type="ECO:0000256" key="4">
    <source>
        <dbReference type="ARBA" id="ARBA00022502"/>
    </source>
</evidence>
<comment type="pathway">
    <text evidence="2">Glycolipid biosynthesis; glycosylphosphatidylinositol-anchor biosynthesis.</text>
</comment>
<name>A0A9P4HIU3_9PLEO</name>
<evidence type="ECO:0000313" key="15">
    <source>
        <dbReference type="Proteomes" id="UP000799777"/>
    </source>
</evidence>
<sequence length="621" mass="70075">MPVSNDSPRATTARRTSAPSTRPHTVYRDSALGVFVLLLAFRIVNALTLRTFFQPDEFFQSLEPAWQLAFGDTSNAWITWEWRTHLRSSLHPGLFAAVYRLAGYLATLCGLTLPARAELLLATPKVTQAVFAALLDCYTWKLAEKAYGRGSRTALATLALSVCSPWQWFCSTRTLSNCLETTITTVAICYWPWHWPGTAQDSSTPGGDRTHLQIAEQNLCSCACRLRLSLLLAALACVLRPTNALIWLAVCVPTFWQASQRLRSAILACSAVCDRLYYGVWTLPPLRFLYFNIAQSLAVFYGRNRTDYYLTEGLPLLLTTALPFATVGLLRALLGKELRHSPVTGNASIKSLVPERVHDATERRVLIRLAWACVVITSALSLISHKEVRFLFPILPFLHVLAAGPLTTFLPFNGPVTRKAIISFLLITNVLIAGYASQVHQHGVIDVLTYLRHKHESHNSLSNLTQVSYDKVPNTTVAFLMPCHSTPWRSHLIHPFISAWALTCEPPLSIPLPQRSSYLDEADEFYLKPASWIRDNMESLDTIQSGGSRSGRHWMRQDPKYQAKYRRVWPQNLVFFAQLESTVGEVLGETRYRECWRGFNSHWHDDWRRKGDVVVWCLDGV</sequence>
<evidence type="ECO:0000256" key="3">
    <source>
        <dbReference type="ARBA" id="ARBA00006065"/>
    </source>
</evidence>
<accession>A0A9P4HIU3</accession>
<reference evidence="14" key="1">
    <citation type="journal article" date="2020" name="Stud. Mycol.">
        <title>101 Dothideomycetes genomes: a test case for predicting lifestyles and emergence of pathogens.</title>
        <authorList>
            <person name="Haridas S."/>
            <person name="Albert R."/>
            <person name="Binder M."/>
            <person name="Bloem J."/>
            <person name="Labutti K."/>
            <person name="Salamov A."/>
            <person name="Andreopoulos B."/>
            <person name="Baker S."/>
            <person name="Barry K."/>
            <person name="Bills G."/>
            <person name="Bluhm B."/>
            <person name="Cannon C."/>
            <person name="Castanera R."/>
            <person name="Culley D."/>
            <person name="Daum C."/>
            <person name="Ezra D."/>
            <person name="Gonzalez J."/>
            <person name="Henrissat B."/>
            <person name="Kuo A."/>
            <person name="Liang C."/>
            <person name="Lipzen A."/>
            <person name="Lutzoni F."/>
            <person name="Magnuson J."/>
            <person name="Mondo S."/>
            <person name="Nolan M."/>
            <person name="Ohm R."/>
            <person name="Pangilinan J."/>
            <person name="Park H.-J."/>
            <person name="Ramirez L."/>
            <person name="Alfaro M."/>
            <person name="Sun H."/>
            <person name="Tritt A."/>
            <person name="Yoshinaga Y."/>
            <person name="Zwiers L.-H."/>
            <person name="Turgeon B."/>
            <person name="Goodwin S."/>
            <person name="Spatafora J."/>
            <person name="Crous P."/>
            <person name="Grigoriev I."/>
        </authorList>
    </citation>
    <scope>NUCLEOTIDE SEQUENCE</scope>
    <source>
        <strain evidence="14">CBS 110217</strain>
    </source>
</reference>
<keyword evidence="4" id="KW-0337">GPI-anchor biosynthesis</keyword>
<feature type="transmembrane region" description="Helical" evidence="12">
    <location>
        <begin position="230"/>
        <end position="256"/>
    </location>
</feature>
<evidence type="ECO:0000256" key="2">
    <source>
        <dbReference type="ARBA" id="ARBA00004687"/>
    </source>
</evidence>
<keyword evidence="10 12" id="KW-0472">Membrane</keyword>
<keyword evidence="6" id="KW-0808">Transferase</keyword>
<evidence type="ECO:0000256" key="13">
    <source>
        <dbReference type="SAM" id="MobiDB-lite"/>
    </source>
</evidence>
<dbReference type="Proteomes" id="UP000799777">
    <property type="component" value="Unassembled WGS sequence"/>
</dbReference>
<evidence type="ECO:0000256" key="6">
    <source>
        <dbReference type="ARBA" id="ARBA00022679"/>
    </source>
</evidence>
<dbReference type="Pfam" id="PF03901">
    <property type="entry name" value="Glyco_transf_22"/>
    <property type="match status" value="1"/>
</dbReference>
<organism evidence="14 15">
    <name type="scientific">Setomelanomma holmii</name>
    <dbReference type="NCBI Taxonomy" id="210430"/>
    <lineage>
        <taxon>Eukaryota</taxon>
        <taxon>Fungi</taxon>
        <taxon>Dikarya</taxon>
        <taxon>Ascomycota</taxon>
        <taxon>Pezizomycotina</taxon>
        <taxon>Dothideomycetes</taxon>
        <taxon>Pleosporomycetidae</taxon>
        <taxon>Pleosporales</taxon>
        <taxon>Pleosporineae</taxon>
        <taxon>Phaeosphaeriaceae</taxon>
        <taxon>Setomelanomma</taxon>
    </lineage>
</organism>
<dbReference type="PANTHER" id="PTHR22760:SF4">
    <property type="entry name" value="GPI MANNOSYLTRANSFERASE 3"/>
    <property type="match status" value="1"/>
</dbReference>
<dbReference type="InterPro" id="IPR005599">
    <property type="entry name" value="GPI_mannosylTrfase"/>
</dbReference>
<keyword evidence="15" id="KW-1185">Reference proteome</keyword>
<feature type="compositionally biased region" description="Low complexity" evidence="13">
    <location>
        <begin position="7"/>
        <end position="23"/>
    </location>
</feature>
<evidence type="ECO:0000256" key="11">
    <source>
        <dbReference type="ARBA" id="ARBA00024708"/>
    </source>
</evidence>
<feature type="transmembrane region" description="Helical" evidence="12">
    <location>
        <begin position="313"/>
        <end position="334"/>
    </location>
</feature>
<keyword evidence="9 12" id="KW-1133">Transmembrane helix</keyword>
<keyword evidence="7 12" id="KW-0812">Transmembrane</keyword>
<evidence type="ECO:0000256" key="1">
    <source>
        <dbReference type="ARBA" id="ARBA00004477"/>
    </source>
</evidence>
<gene>
    <name evidence="14" type="ORF">EK21DRAFT_96628</name>
</gene>
<comment type="subcellular location">
    <subcellularLocation>
        <location evidence="1 12">Endoplasmic reticulum membrane</location>
        <topology evidence="1 12">Multi-pass membrane protein</topology>
    </subcellularLocation>
</comment>
<dbReference type="GO" id="GO:0005789">
    <property type="term" value="C:endoplasmic reticulum membrane"/>
    <property type="evidence" value="ECO:0007669"/>
    <property type="project" value="UniProtKB-SubCell"/>
</dbReference>
<feature type="transmembrane region" description="Helical" evidence="12">
    <location>
        <begin position="420"/>
        <end position="437"/>
    </location>
</feature>
<feature type="transmembrane region" description="Helical" evidence="12">
    <location>
        <begin position="365"/>
        <end position="384"/>
    </location>
</feature>
<dbReference type="EC" id="2.4.1.-" evidence="12"/>
<feature type="transmembrane region" description="Helical" evidence="12">
    <location>
        <begin position="390"/>
        <end position="413"/>
    </location>
</feature>
<feature type="region of interest" description="Disordered" evidence="13">
    <location>
        <begin position="1"/>
        <end position="23"/>
    </location>
</feature>
<keyword evidence="8 12" id="KW-0256">Endoplasmic reticulum</keyword>
<dbReference type="EMBL" id="ML978157">
    <property type="protein sequence ID" value="KAF2035363.1"/>
    <property type="molecule type" value="Genomic_DNA"/>
</dbReference>
<evidence type="ECO:0000256" key="12">
    <source>
        <dbReference type="RuleBase" id="RU363075"/>
    </source>
</evidence>
<dbReference type="PANTHER" id="PTHR22760">
    <property type="entry name" value="GLYCOSYLTRANSFERASE"/>
    <property type="match status" value="1"/>
</dbReference>
<evidence type="ECO:0000313" key="14">
    <source>
        <dbReference type="EMBL" id="KAF2035363.1"/>
    </source>
</evidence>
<dbReference type="GO" id="GO:0006506">
    <property type="term" value="P:GPI anchor biosynthetic process"/>
    <property type="evidence" value="ECO:0007669"/>
    <property type="project" value="UniProtKB-KW"/>
</dbReference>
<dbReference type="GO" id="GO:0000026">
    <property type="term" value="F:alpha-1,2-mannosyltransferase activity"/>
    <property type="evidence" value="ECO:0007669"/>
    <property type="project" value="TreeGrafter"/>
</dbReference>
<keyword evidence="5 12" id="KW-0328">Glycosyltransferase</keyword>
<evidence type="ECO:0000256" key="9">
    <source>
        <dbReference type="ARBA" id="ARBA00022989"/>
    </source>
</evidence>
<evidence type="ECO:0000256" key="10">
    <source>
        <dbReference type="ARBA" id="ARBA00023136"/>
    </source>
</evidence>